<protein>
    <submittedName>
        <fullName evidence="10">3-phenylpropionic acid transporter</fullName>
    </submittedName>
</protein>
<dbReference type="GO" id="GO:0030395">
    <property type="term" value="F:lactose binding"/>
    <property type="evidence" value="ECO:0007669"/>
    <property type="project" value="TreeGrafter"/>
</dbReference>
<accession>A0A922P409</accession>
<keyword evidence="5 8" id="KW-0812">Transmembrane</keyword>
<evidence type="ECO:0000256" key="7">
    <source>
        <dbReference type="ARBA" id="ARBA00023136"/>
    </source>
</evidence>
<comment type="caution">
    <text evidence="10">The sequence shown here is derived from an EMBL/GenBank/DDBJ whole genome shotgun (WGS) entry which is preliminary data.</text>
</comment>
<proteinExistence type="predicted"/>
<dbReference type="NCBIfam" id="NF037955">
    <property type="entry name" value="mfs"/>
    <property type="match status" value="1"/>
</dbReference>
<feature type="transmembrane region" description="Helical" evidence="8">
    <location>
        <begin position="344"/>
        <end position="362"/>
    </location>
</feature>
<evidence type="ECO:0000256" key="5">
    <source>
        <dbReference type="ARBA" id="ARBA00022692"/>
    </source>
</evidence>
<dbReference type="AlphaFoldDB" id="A0A922P409"/>
<keyword evidence="11" id="KW-1185">Reference proteome</keyword>
<dbReference type="InterPro" id="IPR036259">
    <property type="entry name" value="MFS_trans_sf"/>
</dbReference>
<gene>
    <name evidence="10" type="ORF">GV68_02340</name>
</gene>
<sequence>MTPANPHELPPPRHFQLRCALAYAAPIGVNGIILPYFPVWLDSLRFSDVEIGVILALPMIVRIIAAPVVGAIADRLQERANVLYWSGGLSLLTAIALFVATGFWPVLIIYSLQAAVFAAYVPVVDSMAVSGVRRWGFQYGALRVWGSVGFVVMSLLMGQLIGLWGGGILPLVAAIAFAFTLVAAYVAPRLGRKRQRPETAAQGRRLAWGAWGRLDLHLLMIGASIAQAGHAMFYAFGAIHWQEQGFSGTEIGILWSTAVIAEIMVFFASGIIARRLTPWTMMRLGCAVGVLRWMLFPMPLGFAGYLALQSMHAFTFTFLHIGVQHKLVEMVQEEQESSMQGIYFFYNGAFLALATLLSGVLYKYYGAASFPAMAIAAVAGLATIALAARLQPQRSAAGGKTVEPS</sequence>
<evidence type="ECO:0000256" key="8">
    <source>
        <dbReference type="SAM" id="Phobius"/>
    </source>
</evidence>
<evidence type="ECO:0000313" key="10">
    <source>
        <dbReference type="EMBL" id="KEQ11139.1"/>
    </source>
</evidence>
<feature type="transmembrane region" description="Helical" evidence="8">
    <location>
        <begin position="20"/>
        <end position="39"/>
    </location>
</feature>
<dbReference type="GO" id="GO:0005886">
    <property type="term" value="C:plasma membrane"/>
    <property type="evidence" value="ECO:0007669"/>
    <property type="project" value="UniProtKB-SubCell"/>
</dbReference>
<dbReference type="PIRSF" id="PIRSF004925">
    <property type="entry name" value="HcaT"/>
    <property type="match status" value="1"/>
</dbReference>
<evidence type="ECO:0000256" key="2">
    <source>
        <dbReference type="ARBA" id="ARBA00022448"/>
    </source>
</evidence>
<dbReference type="OrthoDB" id="9150135at2"/>
<evidence type="ECO:0000313" key="11">
    <source>
        <dbReference type="Proteomes" id="UP000052167"/>
    </source>
</evidence>
<feature type="transmembrane region" description="Helical" evidence="8">
    <location>
        <begin position="51"/>
        <end position="70"/>
    </location>
</feature>
<keyword evidence="3" id="KW-1003">Cell membrane</keyword>
<dbReference type="EMBL" id="JOKJ01000001">
    <property type="protein sequence ID" value="KEQ11139.1"/>
    <property type="molecule type" value="Genomic_DNA"/>
</dbReference>
<feature type="transmembrane region" description="Helical" evidence="8">
    <location>
        <begin position="82"/>
        <end position="104"/>
    </location>
</feature>
<keyword evidence="2" id="KW-0813">Transport</keyword>
<keyword evidence="7 8" id="KW-0472">Membrane</keyword>
<dbReference type="GO" id="GO:0015528">
    <property type="term" value="F:lactose:proton symporter activity"/>
    <property type="evidence" value="ECO:0007669"/>
    <property type="project" value="TreeGrafter"/>
</dbReference>
<keyword evidence="4" id="KW-0997">Cell inner membrane</keyword>
<feature type="transmembrane region" description="Helical" evidence="8">
    <location>
        <begin position="168"/>
        <end position="187"/>
    </location>
</feature>
<feature type="transmembrane region" description="Helical" evidence="8">
    <location>
        <begin position="218"/>
        <end position="241"/>
    </location>
</feature>
<dbReference type="InterPro" id="IPR026032">
    <property type="entry name" value="HcaT-like"/>
</dbReference>
<dbReference type="RefSeq" id="WP_037166128.1">
    <property type="nucleotide sequence ID" value="NZ_CAJXID010000003.1"/>
</dbReference>
<dbReference type="PANTHER" id="PTHR23522:SF10">
    <property type="entry name" value="3-PHENYLPROPIONIC ACID TRANSPORTER-RELATED"/>
    <property type="match status" value="1"/>
</dbReference>
<dbReference type="InterPro" id="IPR024989">
    <property type="entry name" value="MFS_assoc_dom"/>
</dbReference>
<organism evidence="10 11">
    <name type="scientific">Pseudorhizobium pelagicum</name>
    <dbReference type="NCBI Taxonomy" id="1509405"/>
    <lineage>
        <taxon>Bacteria</taxon>
        <taxon>Pseudomonadati</taxon>
        <taxon>Pseudomonadota</taxon>
        <taxon>Alphaproteobacteria</taxon>
        <taxon>Hyphomicrobiales</taxon>
        <taxon>Rhizobiaceae</taxon>
        <taxon>Rhizobium/Agrobacterium group</taxon>
        <taxon>Pseudorhizobium</taxon>
    </lineage>
</organism>
<evidence type="ECO:0000256" key="4">
    <source>
        <dbReference type="ARBA" id="ARBA00022519"/>
    </source>
</evidence>
<dbReference type="PANTHER" id="PTHR23522">
    <property type="entry name" value="BLL5896 PROTEIN"/>
    <property type="match status" value="1"/>
</dbReference>
<feature type="transmembrane region" description="Helical" evidence="8">
    <location>
        <begin position="144"/>
        <end position="162"/>
    </location>
</feature>
<dbReference type="SUPFAM" id="SSF103473">
    <property type="entry name" value="MFS general substrate transporter"/>
    <property type="match status" value="1"/>
</dbReference>
<evidence type="ECO:0000256" key="1">
    <source>
        <dbReference type="ARBA" id="ARBA00004429"/>
    </source>
</evidence>
<name>A0A922P409_9HYPH</name>
<feature type="transmembrane region" description="Helical" evidence="8">
    <location>
        <begin position="253"/>
        <end position="273"/>
    </location>
</feature>
<dbReference type="Proteomes" id="UP000052167">
    <property type="component" value="Unassembled WGS sequence"/>
</dbReference>
<keyword evidence="6 8" id="KW-1133">Transmembrane helix</keyword>
<feature type="domain" description="Major facilitator superfamily associated" evidence="9">
    <location>
        <begin position="29"/>
        <end position="368"/>
    </location>
</feature>
<feature type="transmembrane region" description="Helical" evidence="8">
    <location>
        <begin position="110"/>
        <end position="132"/>
    </location>
</feature>
<evidence type="ECO:0000259" key="9">
    <source>
        <dbReference type="Pfam" id="PF12832"/>
    </source>
</evidence>
<reference evidence="10 11" key="1">
    <citation type="submission" date="2014-06" db="EMBL/GenBank/DDBJ databases">
        <title>Rhizobium pelagicum/R2-400B4.</title>
        <authorList>
            <person name="Kimes N.E."/>
            <person name="Lopez-Perez M."/>
        </authorList>
    </citation>
    <scope>NUCLEOTIDE SEQUENCE [LARGE SCALE GENOMIC DNA]</scope>
    <source>
        <strain evidence="10 11">R2-400B4</strain>
    </source>
</reference>
<feature type="transmembrane region" description="Helical" evidence="8">
    <location>
        <begin position="368"/>
        <end position="388"/>
    </location>
</feature>
<comment type="subcellular location">
    <subcellularLocation>
        <location evidence="1">Cell inner membrane</location>
        <topology evidence="1">Multi-pass membrane protein</topology>
    </subcellularLocation>
</comment>
<dbReference type="Pfam" id="PF12832">
    <property type="entry name" value="MFS_1_like"/>
    <property type="match status" value="1"/>
</dbReference>
<dbReference type="Gene3D" id="1.20.1250.20">
    <property type="entry name" value="MFS general substrate transporter like domains"/>
    <property type="match status" value="2"/>
</dbReference>
<evidence type="ECO:0000256" key="3">
    <source>
        <dbReference type="ARBA" id="ARBA00022475"/>
    </source>
</evidence>
<evidence type="ECO:0000256" key="6">
    <source>
        <dbReference type="ARBA" id="ARBA00022989"/>
    </source>
</evidence>